<evidence type="ECO:0000313" key="2">
    <source>
        <dbReference type="Proteomes" id="UP000270296"/>
    </source>
</evidence>
<dbReference type="Proteomes" id="UP000270296">
    <property type="component" value="Unassembled WGS sequence"/>
</dbReference>
<reference evidence="1 2" key="2">
    <citation type="submission" date="2018-11" db="EMBL/GenBank/DDBJ databases">
        <authorList>
            <consortium name="Pathogen Informatics"/>
        </authorList>
    </citation>
    <scope>NUCLEOTIDE SEQUENCE [LARGE SCALE GENOMIC DNA]</scope>
</reference>
<dbReference type="AlphaFoldDB" id="A0A183IVP4"/>
<gene>
    <name evidence="1" type="ORF">SBAD_LOCUS7691</name>
</gene>
<dbReference type="WBParaSite" id="SBAD_0000798201-mRNA-1">
    <property type="protein sequence ID" value="SBAD_0000798201-mRNA-1"/>
    <property type="gene ID" value="SBAD_0000798201"/>
</dbReference>
<evidence type="ECO:0000313" key="1">
    <source>
        <dbReference type="EMBL" id="VDP13946.1"/>
    </source>
</evidence>
<reference evidence="3" key="1">
    <citation type="submission" date="2016-06" db="UniProtKB">
        <authorList>
            <consortium name="WormBaseParasite"/>
        </authorList>
    </citation>
    <scope>IDENTIFICATION</scope>
</reference>
<accession>A0A183IVP4</accession>
<keyword evidence="2" id="KW-1185">Reference proteome</keyword>
<protein>
    <submittedName>
        <fullName evidence="3">C2H2-type domain-containing protein</fullName>
    </submittedName>
</protein>
<name>A0A183IVP4_9BILA</name>
<proteinExistence type="predicted"/>
<dbReference type="EMBL" id="UZAM01010854">
    <property type="protein sequence ID" value="VDP13946.1"/>
    <property type="molecule type" value="Genomic_DNA"/>
</dbReference>
<evidence type="ECO:0000313" key="3">
    <source>
        <dbReference type="WBParaSite" id="SBAD_0000798201-mRNA-1"/>
    </source>
</evidence>
<sequence>RHSLASRTLTGRREAHRSEDILPPISFLVITTAGCYATGEVSATESSCFLPKNVNIQHSPAYRVVVGEAPGHLVTTAATKPREKSVGPGDRPPPFEQTRCRGCFVLAEREHSLGVHYWTLHGPWS</sequence>
<organism evidence="3">
    <name type="scientific">Soboliphyme baturini</name>
    <dbReference type="NCBI Taxonomy" id="241478"/>
    <lineage>
        <taxon>Eukaryota</taxon>
        <taxon>Metazoa</taxon>
        <taxon>Ecdysozoa</taxon>
        <taxon>Nematoda</taxon>
        <taxon>Enoplea</taxon>
        <taxon>Dorylaimia</taxon>
        <taxon>Dioctophymatida</taxon>
        <taxon>Dioctophymatoidea</taxon>
        <taxon>Soboliphymatidae</taxon>
        <taxon>Soboliphyme</taxon>
    </lineage>
</organism>